<dbReference type="STRING" id="859194.MHF_0437"/>
<name>F6FHA8_MYCHI</name>
<gene>
    <name evidence="1" type="ordered locus">MHF_0437</name>
</gene>
<dbReference type="KEGG" id="mhf:MHF_0437"/>
<accession>F6FHA8</accession>
<evidence type="ECO:0000313" key="1">
    <source>
        <dbReference type="EMBL" id="AEG72713.1"/>
    </source>
</evidence>
<dbReference type="EMBL" id="CP002808">
    <property type="protein sequence ID" value="AEG72713.1"/>
    <property type="molecule type" value="Genomic_DNA"/>
</dbReference>
<dbReference type="HOGENOM" id="CLU_098620_3_0_14"/>
<dbReference type="BioCyc" id="MHAE859194:G1GR7-429-MONOMER"/>
<dbReference type="Proteomes" id="UP000007952">
    <property type="component" value="Chromosome"/>
</dbReference>
<sequence>MSKLTPALGVLGVGGVMGLGTALSHSMSDKETIQDRLSREGFKLLKDGASEWSAILSSYKNDKNVWKFKKEHTGVDGEIQDESNLKKACSAVLKLESSLEEAYKSTTKWCVSPRKVEEFVTGLLGVVETDESDESKWKHNVDAYKGTKKDTKYAWDDVVFNGSNDKEDTKKLKKGCKARREKLTYDVGFDDAIKEVKERCLEKNE</sequence>
<evidence type="ECO:0000313" key="2">
    <source>
        <dbReference type="Proteomes" id="UP000007952"/>
    </source>
</evidence>
<dbReference type="AlphaFoldDB" id="F6FHA8"/>
<proteinExistence type="predicted"/>
<reference evidence="1 2" key="1">
    <citation type="journal article" date="2011" name="J. Bacteriol.">
        <title>Complete genome sequences of two hemotropic Mycoplasmas, Mycoplasma haemofelis strain Ohio2 and Mycoplasma suis strain Illinois.</title>
        <authorList>
            <person name="Messick J.B."/>
            <person name="Santos A.P."/>
            <person name="Guimaraes A.M."/>
        </authorList>
    </citation>
    <scope>NUCLEOTIDE SEQUENCE [LARGE SCALE GENOMIC DNA]</scope>
    <source>
        <strain evidence="1 2">Ohio2</strain>
    </source>
</reference>
<protein>
    <submittedName>
        <fullName evidence="1">Uncharacterized protein</fullName>
    </submittedName>
</protein>
<organism evidence="1 2">
    <name type="scientific">Mycoplasma haemofelis (strain Ohio2)</name>
    <dbReference type="NCBI Taxonomy" id="859194"/>
    <lineage>
        <taxon>Bacteria</taxon>
        <taxon>Bacillati</taxon>
        <taxon>Mycoplasmatota</taxon>
        <taxon>Mollicutes</taxon>
        <taxon>Mycoplasmataceae</taxon>
        <taxon>Mycoplasma</taxon>
    </lineage>
</organism>
<reference key="2">
    <citation type="submission" date="2011-05" db="EMBL/GenBank/DDBJ databases">
        <title>The Genome of Mycoplasma haemofelis Strain Ohio2, a pathogenic hemoplasma of the cat.</title>
        <authorList>
            <person name="Santos A.P."/>
            <person name="Guimaraes A.M.S."/>
            <person name="SanMiguel P.J."/>
            <person name="Martin S.W."/>
            <person name="Messick J.B."/>
        </authorList>
    </citation>
    <scope>NUCLEOTIDE SEQUENCE</scope>
    <source>
        <strain>Ohio2</strain>
    </source>
</reference>